<reference evidence="2" key="1">
    <citation type="journal article" date="2019" name="Int. J. Syst. Evol. Microbiol.">
        <title>The Global Catalogue of Microorganisms (GCM) 10K type strain sequencing project: providing services to taxonomists for standard genome sequencing and annotation.</title>
        <authorList>
            <consortium name="The Broad Institute Genomics Platform"/>
            <consortium name="The Broad Institute Genome Sequencing Center for Infectious Disease"/>
            <person name="Wu L."/>
            <person name="Ma J."/>
        </authorList>
    </citation>
    <scope>NUCLEOTIDE SEQUENCE [LARGE SCALE GENOMIC DNA]</scope>
    <source>
        <strain evidence="2">CCUG 63830</strain>
    </source>
</reference>
<organism evidence="1 2">
    <name type="scientific">Deinococcus multiflagellatus</name>
    <dbReference type="NCBI Taxonomy" id="1656887"/>
    <lineage>
        <taxon>Bacteria</taxon>
        <taxon>Thermotogati</taxon>
        <taxon>Deinococcota</taxon>
        <taxon>Deinococci</taxon>
        <taxon>Deinococcales</taxon>
        <taxon>Deinococcaceae</taxon>
        <taxon>Deinococcus</taxon>
    </lineage>
</organism>
<comment type="caution">
    <text evidence="1">The sequence shown here is derived from an EMBL/GenBank/DDBJ whole genome shotgun (WGS) entry which is preliminary data.</text>
</comment>
<name>A0ABW1ZJR3_9DEIO</name>
<dbReference type="Pfam" id="PF04978">
    <property type="entry name" value="MST"/>
    <property type="match status" value="1"/>
</dbReference>
<keyword evidence="2" id="KW-1185">Reference proteome</keyword>
<sequence>MTAFAHLATTLKDDRAFQIRTGPPAPFTPQIAALADMLTYARLTTLQAVADMTPEELDAVPPGLGNSCGMLLAHLAAVHRIYHALSFEGYDPYDSEAFAPTAWPWTWVRRRGRSFAATIWRGTRPTCAGRWPSRWLDWPGATMSGWPSLSRPIPA</sequence>
<protein>
    <submittedName>
        <fullName evidence="1">DUF664 domain-containing protein</fullName>
    </submittedName>
</protein>
<accession>A0ABW1ZJR3</accession>
<evidence type="ECO:0000313" key="1">
    <source>
        <dbReference type="EMBL" id="MFC6659782.1"/>
    </source>
</evidence>
<gene>
    <name evidence="1" type="ORF">ACFP90_04940</name>
</gene>
<evidence type="ECO:0000313" key="2">
    <source>
        <dbReference type="Proteomes" id="UP001596317"/>
    </source>
</evidence>
<proteinExistence type="predicted"/>
<dbReference type="Gene3D" id="1.20.120.450">
    <property type="entry name" value="dinb family like domain"/>
    <property type="match status" value="1"/>
</dbReference>
<dbReference type="RefSeq" id="WP_380054493.1">
    <property type="nucleotide sequence ID" value="NZ_JBHSWB010000001.1"/>
</dbReference>
<dbReference type="SUPFAM" id="SSF109854">
    <property type="entry name" value="DinB/YfiT-like putative metalloenzymes"/>
    <property type="match status" value="1"/>
</dbReference>
<dbReference type="InterPro" id="IPR034660">
    <property type="entry name" value="DinB/YfiT-like"/>
</dbReference>
<dbReference type="InterPro" id="IPR007061">
    <property type="entry name" value="MST-like"/>
</dbReference>
<dbReference type="Proteomes" id="UP001596317">
    <property type="component" value="Unassembled WGS sequence"/>
</dbReference>
<dbReference type="EMBL" id="JBHSWB010000001">
    <property type="protein sequence ID" value="MFC6659782.1"/>
    <property type="molecule type" value="Genomic_DNA"/>
</dbReference>